<evidence type="ECO:0000259" key="1">
    <source>
        <dbReference type="PROSITE" id="PS50844"/>
    </source>
</evidence>
<dbReference type="InterPro" id="IPR006190">
    <property type="entry name" value="SAF_AFP_Neu5Ac"/>
</dbReference>
<dbReference type="InterPro" id="IPR051690">
    <property type="entry name" value="PseI-like"/>
</dbReference>
<feature type="domain" description="AFP-like" evidence="1">
    <location>
        <begin position="39"/>
        <end position="95"/>
    </location>
</feature>
<dbReference type="PANTHER" id="PTHR42966">
    <property type="entry name" value="N-ACETYLNEURAMINATE SYNTHASE"/>
    <property type="match status" value="1"/>
</dbReference>
<evidence type="ECO:0000313" key="2">
    <source>
        <dbReference type="EMBL" id="KKL96224.1"/>
    </source>
</evidence>
<dbReference type="CDD" id="cd11615">
    <property type="entry name" value="SAF_NeuB_like"/>
    <property type="match status" value="1"/>
</dbReference>
<dbReference type="InterPro" id="IPR036732">
    <property type="entry name" value="AFP_Neu5c_C_sf"/>
</dbReference>
<feature type="non-terminal residue" evidence="2">
    <location>
        <position position="1"/>
    </location>
</feature>
<dbReference type="InterPro" id="IPR013974">
    <property type="entry name" value="SAF"/>
</dbReference>
<dbReference type="Gene3D" id="3.90.1210.10">
    <property type="entry name" value="Antifreeze-like/N-acetylneuraminic acid synthase C-terminal domain"/>
    <property type="match status" value="1"/>
</dbReference>
<organism evidence="2">
    <name type="scientific">marine sediment metagenome</name>
    <dbReference type="NCBI Taxonomy" id="412755"/>
    <lineage>
        <taxon>unclassified sequences</taxon>
        <taxon>metagenomes</taxon>
        <taxon>ecological metagenomes</taxon>
    </lineage>
</organism>
<gene>
    <name evidence="2" type="ORF">LCGC14_1846650</name>
</gene>
<dbReference type="PANTHER" id="PTHR42966:SF2">
    <property type="entry name" value="PSEUDAMINIC ACID SYNTHASE"/>
    <property type="match status" value="1"/>
</dbReference>
<proteinExistence type="predicted"/>
<dbReference type="GO" id="GO:0047444">
    <property type="term" value="F:N-acylneuraminate-9-phosphate synthase activity"/>
    <property type="evidence" value="ECO:0007669"/>
    <property type="project" value="TreeGrafter"/>
</dbReference>
<sequence length="95" mass="10933">PVELKELVEKIKIYEKIAGKNERVVSDREFNERTYARRGIYAAKNLEGGEILTEDKLMFLRPNVTIGVEKLEDLLNKELVVDVKKGTPIDFPMVK</sequence>
<comment type="caution">
    <text evidence="2">The sequence shown here is derived from an EMBL/GenBank/DDBJ whole genome shotgun (WGS) entry which is preliminary data.</text>
</comment>
<protein>
    <recommendedName>
        <fullName evidence="1">AFP-like domain-containing protein</fullName>
    </recommendedName>
</protein>
<dbReference type="AlphaFoldDB" id="A0A0F9GBI9"/>
<dbReference type="Pfam" id="PF08666">
    <property type="entry name" value="SAF"/>
    <property type="match status" value="1"/>
</dbReference>
<dbReference type="SUPFAM" id="SSF51269">
    <property type="entry name" value="AFP III-like domain"/>
    <property type="match status" value="1"/>
</dbReference>
<dbReference type="InterPro" id="IPR057736">
    <property type="entry name" value="SAF_PseI/NeuA/NeuB"/>
</dbReference>
<dbReference type="SMART" id="SM00858">
    <property type="entry name" value="SAF"/>
    <property type="match status" value="1"/>
</dbReference>
<dbReference type="EMBL" id="LAZR01018487">
    <property type="protein sequence ID" value="KKL96224.1"/>
    <property type="molecule type" value="Genomic_DNA"/>
</dbReference>
<name>A0A0F9GBI9_9ZZZZ</name>
<dbReference type="PROSITE" id="PS50844">
    <property type="entry name" value="AFP_LIKE"/>
    <property type="match status" value="1"/>
</dbReference>
<reference evidence="2" key="1">
    <citation type="journal article" date="2015" name="Nature">
        <title>Complex archaea that bridge the gap between prokaryotes and eukaryotes.</title>
        <authorList>
            <person name="Spang A."/>
            <person name="Saw J.H."/>
            <person name="Jorgensen S.L."/>
            <person name="Zaremba-Niedzwiedzka K."/>
            <person name="Martijn J."/>
            <person name="Lind A.E."/>
            <person name="van Eijk R."/>
            <person name="Schleper C."/>
            <person name="Guy L."/>
            <person name="Ettema T.J."/>
        </authorList>
    </citation>
    <scope>NUCLEOTIDE SEQUENCE</scope>
</reference>
<accession>A0A0F9GBI9</accession>